<evidence type="ECO:0000256" key="13">
    <source>
        <dbReference type="NCBIfam" id="TIGR00414"/>
    </source>
</evidence>
<dbReference type="Gene3D" id="3.30.930.10">
    <property type="entry name" value="Bira Bifunctional Protein, Domain 2"/>
    <property type="match status" value="1"/>
</dbReference>
<sequence length="352" mass="41454">MNKFINISNLLNNKIKKIKILFNNINNYINKIKYEIPNILNDEVPIGNKDKEIYKIKNNYKENFNYKSYLKLKNINNKINFNLSNKISNLKSVVFKNEIALMNRALINFMIDYHLNNKYEEIYVPLIVNEKCLYNTGQLPKFLNNLFFFNYKNKKNFLIPTSEVSIVNLFINTIIEKNTLPIKLVSYTPCFRLENGFYGKFKKGLIKLNHFDKVEVINIVDNNESDIYLENITNHVEGIINLLKLPYRKILLSSENTPFSSSKTYDIEIFFPYYKKYIEVSSCSNTKDFQSKRILLRYKDKFNNIIYPHILNASGLAIGRVLAAILENYQLQNGNIEVPKVLIPYMRNIKII</sequence>
<dbReference type="PIRSF" id="PIRSF001529">
    <property type="entry name" value="Ser-tRNA-synth_IIa"/>
    <property type="match status" value="1"/>
</dbReference>
<dbReference type="PROSITE" id="PS50862">
    <property type="entry name" value="AA_TRNA_LIGASE_II"/>
    <property type="match status" value="1"/>
</dbReference>
<gene>
    <name evidence="15" type="primary">serS</name>
    <name evidence="15" type="ORF">L7J86_00665</name>
</gene>
<dbReference type="InterPro" id="IPR045864">
    <property type="entry name" value="aa-tRNA-synth_II/BPL/LPL"/>
</dbReference>
<keyword evidence="8" id="KW-0067">ATP-binding</keyword>
<accession>A0ABT0TWC9</accession>
<evidence type="ECO:0000256" key="2">
    <source>
        <dbReference type="ARBA" id="ARBA00005045"/>
    </source>
</evidence>
<organism evidence="15 16">
    <name type="scientific">endosymbiont of Metamasius hemipterus</name>
    <dbReference type="NCBI Taxonomy" id="204627"/>
    <lineage>
        <taxon>Bacteria</taxon>
        <taxon>Pseudomonadati</taxon>
        <taxon>Pseudomonadota</taxon>
        <taxon>Gammaproteobacteria</taxon>
        <taxon>Candidatus Nardonella</taxon>
    </lineage>
</organism>
<keyword evidence="7" id="KW-0547">Nucleotide-binding</keyword>
<comment type="caution">
    <text evidence="15">The sequence shown here is derived from an EMBL/GenBank/DDBJ whole genome shotgun (WGS) entry which is preliminary data.</text>
</comment>
<keyword evidence="9" id="KW-0648">Protein biosynthesis</keyword>
<name>A0ABT0TWC9_9GAMM</name>
<proteinExistence type="inferred from homology"/>
<evidence type="ECO:0000256" key="5">
    <source>
        <dbReference type="ARBA" id="ARBA00022490"/>
    </source>
</evidence>
<reference evidence="15" key="1">
    <citation type="submission" date="2022-01" db="EMBL/GenBank/DDBJ databases">
        <title>Genome assemble of Metamasius hemipterus Nardonella endosymbiont.</title>
        <authorList>
            <person name="Palmieri L."/>
            <person name="Pavarini R."/>
            <person name="Sharma P."/>
        </authorList>
    </citation>
    <scope>NUCLEOTIDE SEQUENCE [LARGE SCALE GENOMIC DNA]</scope>
    <source>
        <strain evidence="15">NARMHE1</strain>
    </source>
</reference>
<dbReference type="PANTHER" id="PTHR43697">
    <property type="entry name" value="SERYL-TRNA SYNTHETASE"/>
    <property type="match status" value="1"/>
</dbReference>
<evidence type="ECO:0000256" key="1">
    <source>
        <dbReference type="ARBA" id="ARBA00004496"/>
    </source>
</evidence>
<comment type="catalytic activity">
    <reaction evidence="12">
        <text>tRNA(Ser) + L-serine + ATP = L-seryl-tRNA(Ser) + AMP + diphosphate + H(+)</text>
        <dbReference type="Rhea" id="RHEA:12292"/>
        <dbReference type="Rhea" id="RHEA-COMP:9669"/>
        <dbReference type="Rhea" id="RHEA-COMP:9703"/>
        <dbReference type="ChEBI" id="CHEBI:15378"/>
        <dbReference type="ChEBI" id="CHEBI:30616"/>
        <dbReference type="ChEBI" id="CHEBI:33019"/>
        <dbReference type="ChEBI" id="CHEBI:33384"/>
        <dbReference type="ChEBI" id="CHEBI:78442"/>
        <dbReference type="ChEBI" id="CHEBI:78533"/>
        <dbReference type="ChEBI" id="CHEBI:456215"/>
        <dbReference type="EC" id="6.1.1.11"/>
    </reaction>
</comment>
<dbReference type="PRINTS" id="PR00981">
    <property type="entry name" value="TRNASYNTHSER"/>
</dbReference>
<evidence type="ECO:0000256" key="9">
    <source>
        <dbReference type="ARBA" id="ARBA00022917"/>
    </source>
</evidence>
<comment type="pathway">
    <text evidence="2">Aminoacyl-tRNA biosynthesis; selenocysteinyl-tRNA(Sec) biosynthesis; L-seryl-tRNA(Sec) from L-serine and tRNA(Sec): step 1/1.</text>
</comment>
<comment type="subcellular location">
    <subcellularLocation>
        <location evidence="1">Cytoplasm</location>
    </subcellularLocation>
</comment>
<dbReference type="Proteomes" id="UP001203831">
    <property type="component" value="Unassembled WGS sequence"/>
</dbReference>
<evidence type="ECO:0000256" key="3">
    <source>
        <dbReference type="ARBA" id="ARBA00010728"/>
    </source>
</evidence>
<evidence type="ECO:0000259" key="14">
    <source>
        <dbReference type="PROSITE" id="PS50862"/>
    </source>
</evidence>
<dbReference type="PANTHER" id="PTHR43697:SF1">
    <property type="entry name" value="SERINE--TRNA LIGASE"/>
    <property type="match status" value="1"/>
</dbReference>
<comment type="similarity">
    <text evidence="3">Belongs to the class-II aminoacyl-tRNA synthetase family. Type-1 seryl-tRNA synthetase subfamily.</text>
</comment>
<evidence type="ECO:0000313" key="15">
    <source>
        <dbReference type="EMBL" id="MCM0158301.1"/>
    </source>
</evidence>
<dbReference type="GO" id="GO:0004828">
    <property type="term" value="F:serine-tRNA ligase activity"/>
    <property type="evidence" value="ECO:0007669"/>
    <property type="project" value="UniProtKB-EC"/>
</dbReference>
<evidence type="ECO:0000256" key="8">
    <source>
        <dbReference type="ARBA" id="ARBA00022840"/>
    </source>
</evidence>
<dbReference type="NCBIfam" id="TIGR00414">
    <property type="entry name" value="serS"/>
    <property type="match status" value="1"/>
</dbReference>
<dbReference type="EC" id="6.1.1.11" evidence="4 13"/>
<comment type="catalytic activity">
    <reaction evidence="11">
        <text>tRNA(Sec) + L-serine + ATP = L-seryl-tRNA(Sec) + AMP + diphosphate + H(+)</text>
        <dbReference type="Rhea" id="RHEA:42580"/>
        <dbReference type="Rhea" id="RHEA-COMP:9742"/>
        <dbReference type="Rhea" id="RHEA-COMP:10128"/>
        <dbReference type="ChEBI" id="CHEBI:15378"/>
        <dbReference type="ChEBI" id="CHEBI:30616"/>
        <dbReference type="ChEBI" id="CHEBI:33019"/>
        <dbReference type="ChEBI" id="CHEBI:33384"/>
        <dbReference type="ChEBI" id="CHEBI:78442"/>
        <dbReference type="ChEBI" id="CHEBI:78533"/>
        <dbReference type="ChEBI" id="CHEBI:456215"/>
        <dbReference type="EC" id="6.1.1.11"/>
    </reaction>
</comment>
<evidence type="ECO:0000256" key="6">
    <source>
        <dbReference type="ARBA" id="ARBA00022598"/>
    </source>
</evidence>
<keyword evidence="16" id="KW-1185">Reference proteome</keyword>
<evidence type="ECO:0000256" key="7">
    <source>
        <dbReference type="ARBA" id="ARBA00022741"/>
    </source>
</evidence>
<dbReference type="InterPro" id="IPR002314">
    <property type="entry name" value="aa-tRNA-synt_IIb"/>
</dbReference>
<evidence type="ECO:0000256" key="10">
    <source>
        <dbReference type="ARBA" id="ARBA00023146"/>
    </source>
</evidence>
<evidence type="ECO:0000256" key="12">
    <source>
        <dbReference type="ARBA" id="ARBA00048823"/>
    </source>
</evidence>
<protein>
    <recommendedName>
        <fullName evidence="4 13">Serine--tRNA ligase</fullName>
        <ecNumber evidence="4 13">6.1.1.11</ecNumber>
    </recommendedName>
</protein>
<dbReference type="SUPFAM" id="SSF55681">
    <property type="entry name" value="Class II aaRS and biotin synthetases"/>
    <property type="match status" value="1"/>
</dbReference>
<keyword evidence="5" id="KW-0963">Cytoplasm</keyword>
<feature type="domain" description="Aminoacyl-transfer RNA synthetases class-II family profile" evidence="14">
    <location>
        <begin position="102"/>
        <end position="344"/>
    </location>
</feature>
<dbReference type="InterPro" id="IPR002317">
    <property type="entry name" value="Ser-tRNA-ligase_type_1"/>
</dbReference>
<evidence type="ECO:0000256" key="11">
    <source>
        <dbReference type="ARBA" id="ARBA00047929"/>
    </source>
</evidence>
<evidence type="ECO:0000313" key="16">
    <source>
        <dbReference type="Proteomes" id="UP001203831"/>
    </source>
</evidence>
<dbReference type="InterPro" id="IPR006195">
    <property type="entry name" value="aa-tRNA-synth_II"/>
</dbReference>
<keyword evidence="10" id="KW-0030">Aminoacyl-tRNA synthetase</keyword>
<evidence type="ECO:0000256" key="4">
    <source>
        <dbReference type="ARBA" id="ARBA00012840"/>
    </source>
</evidence>
<keyword evidence="6 15" id="KW-0436">Ligase</keyword>
<dbReference type="EMBL" id="JAKMAI010000007">
    <property type="protein sequence ID" value="MCM0158301.1"/>
    <property type="molecule type" value="Genomic_DNA"/>
</dbReference>
<dbReference type="Pfam" id="PF00587">
    <property type="entry name" value="tRNA-synt_2b"/>
    <property type="match status" value="1"/>
</dbReference>